<dbReference type="EMBL" id="LMYN01000133">
    <property type="protein sequence ID" value="KRZ99589.1"/>
    <property type="molecule type" value="Genomic_DNA"/>
</dbReference>
<dbReference type="Proteomes" id="UP000054251">
    <property type="component" value="Unassembled WGS sequence"/>
</dbReference>
<accession>A0A0V1PTM9</accession>
<organism evidence="2 3">
    <name type="scientific">Debaryomyces fabryi</name>
    <dbReference type="NCBI Taxonomy" id="58627"/>
    <lineage>
        <taxon>Eukaryota</taxon>
        <taxon>Fungi</taxon>
        <taxon>Dikarya</taxon>
        <taxon>Ascomycota</taxon>
        <taxon>Saccharomycotina</taxon>
        <taxon>Pichiomycetes</taxon>
        <taxon>Debaryomycetaceae</taxon>
        <taxon>Debaryomyces</taxon>
    </lineage>
</organism>
<proteinExistence type="predicted"/>
<evidence type="ECO:0000256" key="1">
    <source>
        <dbReference type="SAM" id="MobiDB-lite"/>
    </source>
</evidence>
<comment type="caution">
    <text evidence="2">The sequence shown here is derived from an EMBL/GenBank/DDBJ whole genome shotgun (WGS) entry which is preliminary data.</text>
</comment>
<dbReference type="AlphaFoldDB" id="A0A0V1PTM9"/>
<dbReference type="GeneID" id="26841671"/>
<reference evidence="2 3" key="1">
    <citation type="submission" date="2015-11" db="EMBL/GenBank/DDBJ databases">
        <title>The genome of Debaryomyces fabryi.</title>
        <authorList>
            <person name="Tafer H."/>
            <person name="Lopandic K."/>
        </authorList>
    </citation>
    <scope>NUCLEOTIDE SEQUENCE [LARGE SCALE GENOMIC DNA]</scope>
    <source>
        <strain evidence="2 3">CBS 789</strain>
    </source>
</reference>
<evidence type="ECO:0000313" key="3">
    <source>
        <dbReference type="Proteomes" id="UP000054251"/>
    </source>
</evidence>
<dbReference type="OrthoDB" id="27934at2759"/>
<protein>
    <recommendedName>
        <fullName evidence="4">Meiosis protein 5</fullName>
    </recommendedName>
</protein>
<dbReference type="RefSeq" id="XP_015465692.1">
    <property type="nucleotide sequence ID" value="XM_015613491.1"/>
</dbReference>
<feature type="region of interest" description="Disordered" evidence="1">
    <location>
        <begin position="1"/>
        <end position="25"/>
    </location>
</feature>
<sequence length="180" mass="21314">MPPSKTYNPKSFKPLIQSKSNRPSPVEKSLDLQIKYWLKRKDLLVKAVKYQKTNEFEKINDLIEKWRKICHQASNYLLNSMQVKIMHMGGHSAWKQQQKDKKANQSFGNESCRENLSDFVNSEEFTHLSSYEQSDLMEQLNETLNESILENEDEGTFLDDQLTMHELYRLLNLDYDLIYN</sequence>
<keyword evidence="3" id="KW-1185">Reference proteome</keyword>
<dbReference type="Gene3D" id="6.10.140.1020">
    <property type="match status" value="1"/>
</dbReference>
<evidence type="ECO:0008006" key="4">
    <source>
        <dbReference type="Google" id="ProtNLM"/>
    </source>
</evidence>
<name>A0A0V1PTM9_9ASCO</name>
<evidence type="ECO:0000313" key="2">
    <source>
        <dbReference type="EMBL" id="KRZ99589.1"/>
    </source>
</evidence>
<gene>
    <name evidence="2" type="ORF">AC631_04662</name>
</gene>